<proteinExistence type="predicted"/>
<dbReference type="AlphaFoldDB" id="A0A4Y9Z1U5"/>
<sequence length="321" mass="32958">MNKLNNAAAPRMHSRDPYRRVKDKFVGQSSLLRNPLAVLWGPTRGGDSRAHFSSALSYLVLSDDLHEQSQHSTTTAAFARDDPAPAANSFTPPGVVGTTSSVTTPGLEIPGAYPSDTRGAINTQGITEAAKNAVNTVTTTAQQYLPVAQETAAQAAQRAAAAASQATQTASSYLSNTAVVGGSTVRASAADHPHETSLPSTETTGALPQEHVGGAGALPGSVRETAVTKLPDERSIKGDSAIYPTNTYPSTAPPDVLSPASQQSSAISPLAGSTVPATTAFTALAPSGTPHSHPQDTSVTLRDSLPSQEATGQAPYTHQDG</sequence>
<gene>
    <name evidence="2" type="ORF">EVJ58_g1393</name>
</gene>
<name>A0A4Y9Z1U5_9APHY</name>
<evidence type="ECO:0000313" key="3">
    <source>
        <dbReference type="Proteomes" id="UP000298390"/>
    </source>
</evidence>
<feature type="compositionally biased region" description="Low complexity" evidence="1">
    <location>
        <begin position="82"/>
        <end position="106"/>
    </location>
</feature>
<feature type="compositionally biased region" description="Polar residues" evidence="1">
    <location>
        <begin position="197"/>
        <end position="206"/>
    </location>
</feature>
<feature type="compositionally biased region" description="Polar residues" evidence="1">
    <location>
        <begin position="289"/>
        <end position="321"/>
    </location>
</feature>
<comment type="caution">
    <text evidence="2">The sequence shown here is derived from an EMBL/GenBank/DDBJ whole genome shotgun (WGS) entry which is preliminary data.</text>
</comment>
<dbReference type="EMBL" id="SEKV01000044">
    <property type="protein sequence ID" value="TFY67831.1"/>
    <property type="molecule type" value="Genomic_DNA"/>
</dbReference>
<feature type="non-terminal residue" evidence="2">
    <location>
        <position position="321"/>
    </location>
</feature>
<dbReference type="Proteomes" id="UP000298390">
    <property type="component" value="Unassembled WGS sequence"/>
</dbReference>
<feature type="region of interest" description="Disordered" evidence="1">
    <location>
        <begin position="187"/>
        <end position="321"/>
    </location>
</feature>
<evidence type="ECO:0000313" key="2">
    <source>
        <dbReference type="EMBL" id="TFY67831.1"/>
    </source>
</evidence>
<feature type="compositionally biased region" description="Low complexity" evidence="1">
    <location>
        <begin position="257"/>
        <end position="270"/>
    </location>
</feature>
<evidence type="ECO:0000256" key="1">
    <source>
        <dbReference type="SAM" id="MobiDB-lite"/>
    </source>
</evidence>
<feature type="region of interest" description="Disordered" evidence="1">
    <location>
        <begin position="82"/>
        <end position="116"/>
    </location>
</feature>
<protein>
    <submittedName>
        <fullName evidence="2">Uncharacterized protein</fullName>
    </submittedName>
</protein>
<organism evidence="2 3">
    <name type="scientific">Rhodofomes roseus</name>
    <dbReference type="NCBI Taxonomy" id="34475"/>
    <lineage>
        <taxon>Eukaryota</taxon>
        <taxon>Fungi</taxon>
        <taxon>Dikarya</taxon>
        <taxon>Basidiomycota</taxon>
        <taxon>Agaricomycotina</taxon>
        <taxon>Agaricomycetes</taxon>
        <taxon>Polyporales</taxon>
        <taxon>Rhodofomes</taxon>
    </lineage>
</organism>
<accession>A0A4Y9Z1U5</accession>
<reference evidence="2 3" key="1">
    <citation type="submission" date="2019-01" db="EMBL/GenBank/DDBJ databases">
        <title>Genome sequencing of the rare red list fungi Fomitopsis rosea.</title>
        <authorList>
            <person name="Buettner E."/>
            <person name="Kellner H."/>
        </authorList>
    </citation>
    <scope>NUCLEOTIDE SEQUENCE [LARGE SCALE GENOMIC DNA]</scope>
    <source>
        <strain evidence="2 3">DSM 105464</strain>
    </source>
</reference>